<dbReference type="HAMAP" id="MF_02096">
    <property type="entry name" value="Nre"/>
    <property type="match status" value="1"/>
</dbReference>
<gene>
    <name evidence="4" type="ORF">DFR87_01255</name>
</gene>
<dbReference type="STRING" id="1293036.GCA_001315825_02393"/>
<accession>A0A2U9IWV2</accession>
<keyword evidence="1" id="KW-0234">DNA repair</keyword>
<dbReference type="Proteomes" id="UP000247586">
    <property type="component" value="Chromosome"/>
</dbReference>
<reference evidence="4 5" key="1">
    <citation type="submission" date="2018-05" db="EMBL/GenBank/DDBJ databases">
        <title>Complete Genome Sequences of Extremely Thermoacidophilic, Metal-Mobilizing Type-Strain Members of the Archaeal Family Sulfolobaceae: Acidianus brierleyi DSM-1651T, Acidianus sulfidivorans DSM-18786T, Metallosphaera hakonensis DSM-7519T, and Metallosphaera prunae DSM-10039T.</title>
        <authorList>
            <person name="Counts J.A."/>
            <person name="Kelly R.M."/>
        </authorList>
    </citation>
    <scope>NUCLEOTIDE SEQUENCE [LARGE SCALE GENOMIC DNA]</scope>
    <source>
        <strain evidence="4 5">HO1-1</strain>
    </source>
</reference>
<sequence length="398" mass="45479">MDPHLCISCRGTKYLCGLNYCPVILKNLSFKVREMGTEVSGSSPPSIFVGRFGYPKITVYPSTPPEFGDTSSYENPRRWLEMDTTSFLAMRLNMIRGGLEFRVTEASSPGRNLFDVQVISLSPRPVEMELDLVNVPRGKILSETVPPLGPSAPLRSMKLGTLPPPERVVEKVFQDRDMKAVEAMERLRSNGVPVERISKLLSVGNLGRDRRLVPTRWSITAVDKTLSDKLVSKVKEFPHLGEIEVYVRKFNLNTFVGILVPGNWSFEWGEAWFPSTTWNMWGAYPQVEIDYEGYFGRKTYPEIGGCYYSSRLAVAEFLEARGRQAIPILWREIYPGFYFPVGVWFVRENVRELFKGKPEKFPELDDALKYVDQVLKVKSSTWIKHSKVIPMIRSRLFP</sequence>
<comment type="caution">
    <text evidence="1">Lacks conserved residue(s) required for the propagation of feature annotation.</text>
</comment>
<comment type="function">
    <text evidence="1">Involved in DNA damage repair.</text>
</comment>
<evidence type="ECO:0000256" key="1">
    <source>
        <dbReference type="HAMAP-Rule" id="MF_02096"/>
    </source>
</evidence>
<proteinExistence type="inferred from homology"/>
<reference evidence="5" key="3">
    <citation type="submission" date="2020-03" db="EMBL/GenBank/DDBJ databases">
        <title>Sequencing and Assembly of Multiple Reported Metal-Biooxidizing Members of the Extremely Thermoacidophilic Archaeal Family Sulfolobaceae.</title>
        <authorList>
            <person name="Counts J.A."/>
            <person name="Kelly R.M."/>
        </authorList>
    </citation>
    <scope>NUCLEOTIDE SEQUENCE [LARGE SCALE GENOMIC DNA]</scope>
    <source>
        <strain evidence="5">HO1-1</strain>
    </source>
</reference>
<dbReference type="Pfam" id="PF04894">
    <property type="entry name" value="Nre_N"/>
    <property type="match status" value="1"/>
</dbReference>
<organism evidence="4 5">
    <name type="scientific">Metallosphaera hakonensis JCM 8857 = DSM 7519</name>
    <dbReference type="NCBI Taxonomy" id="1293036"/>
    <lineage>
        <taxon>Archaea</taxon>
        <taxon>Thermoproteota</taxon>
        <taxon>Thermoprotei</taxon>
        <taxon>Sulfolobales</taxon>
        <taxon>Sulfolobaceae</taxon>
        <taxon>Metallosphaera</taxon>
    </lineage>
</organism>
<dbReference type="InterPro" id="IPR006979">
    <property type="entry name" value="Nre_C"/>
</dbReference>
<keyword evidence="1" id="KW-0227">DNA damage</keyword>
<dbReference type="AlphaFoldDB" id="A0A2U9IWV2"/>
<evidence type="ECO:0000259" key="3">
    <source>
        <dbReference type="Pfam" id="PF04895"/>
    </source>
</evidence>
<feature type="domain" description="Archaeal Nre N-terminal" evidence="2">
    <location>
        <begin position="15"/>
        <end position="279"/>
    </location>
</feature>
<dbReference type="KEGG" id="mhk:DFR87_01255"/>
<dbReference type="GO" id="GO:0006281">
    <property type="term" value="P:DNA repair"/>
    <property type="evidence" value="ECO:0007669"/>
    <property type="project" value="UniProtKB-UniRule"/>
</dbReference>
<name>A0A2U9IWV2_9CREN</name>
<comment type="similarity">
    <text evidence="1">Belongs to the Nre family.</text>
</comment>
<evidence type="ECO:0000313" key="4">
    <source>
        <dbReference type="EMBL" id="AWS00477.1"/>
    </source>
</evidence>
<protein>
    <recommendedName>
        <fullName evidence="1">DNA repair protein</fullName>
    </recommendedName>
</protein>
<dbReference type="InterPro" id="IPR033167">
    <property type="entry name" value="Nre"/>
</dbReference>
<evidence type="ECO:0000259" key="2">
    <source>
        <dbReference type="Pfam" id="PF04894"/>
    </source>
</evidence>
<reference evidence="5" key="2">
    <citation type="submission" date="2020-03" db="EMBL/GenBank/DDBJ databases">
        <title>Complete Genome Sequences of Extremely Thermoacidophilic, Metal-Mobilizing Type-Strain Members of the Archaeal Family Sulfolobaceae: Acidianus brierleyi DSM-1651T, Acidianus sulfidivorans DSM-18786T, Metallosphaera hakonensis DSM-7519T, and Metallosphaera prunae DSM-10039T.</title>
        <authorList>
            <person name="Counts J.A."/>
            <person name="Kelly R.M."/>
        </authorList>
    </citation>
    <scope>NUCLEOTIDE SEQUENCE [LARGE SCALE GENOMIC DNA]</scope>
    <source>
        <strain evidence="5">HO1-1</strain>
    </source>
</reference>
<dbReference type="InterPro" id="IPR006978">
    <property type="entry name" value="Nre_N"/>
</dbReference>
<keyword evidence="5" id="KW-1185">Reference proteome</keyword>
<evidence type="ECO:0000313" key="5">
    <source>
        <dbReference type="Proteomes" id="UP000247586"/>
    </source>
</evidence>
<dbReference type="Pfam" id="PF04895">
    <property type="entry name" value="Nre_C"/>
    <property type="match status" value="1"/>
</dbReference>
<feature type="domain" description="Archaeal Nre C-terminal" evidence="3">
    <location>
        <begin position="292"/>
        <end position="393"/>
    </location>
</feature>
<dbReference type="PANTHER" id="PTHR38136:SF2">
    <property type="entry name" value="DNA REPAIR PROTEIN"/>
    <property type="match status" value="1"/>
</dbReference>
<dbReference type="EMBL" id="CP029287">
    <property type="protein sequence ID" value="AWS00477.1"/>
    <property type="molecule type" value="Genomic_DNA"/>
</dbReference>
<dbReference type="PANTHER" id="PTHR38136">
    <property type="entry name" value="DNA REPAIR PROTEIN"/>
    <property type="match status" value="1"/>
</dbReference>